<dbReference type="OrthoDB" id="9812790at2"/>
<dbReference type="SUPFAM" id="SSF55129">
    <property type="entry name" value="Ribosomal protein L30p/L7e"/>
    <property type="match status" value="1"/>
</dbReference>
<dbReference type="Pfam" id="PF00327">
    <property type="entry name" value="Ribosomal_L30"/>
    <property type="match status" value="1"/>
</dbReference>
<keyword evidence="8" id="KW-1185">Reference proteome</keyword>
<dbReference type="InterPro" id="IPR005996">
    <property type="entry name" value="Ribosomal_uL30_bac-type"/>
</dbReference>
<dbReference type="Gene3D" id="3.30.1390.20">
    <property type="entry name" value="Ribosomal protein L30, ferredoxin-like fold domain"/>
    <property type="match status" value="1"/>
</dbReference>
<keyword evidence="3 5" id="KW-0689">Ribosomal protein</keyword>
<comment type="subunit">
    <text evidence="2 5">Part of the 50S ribosomal subunit.</text>
</comment>
<evidence type="ECO:0000256" key="3">
    <source>
        <dbReference type="ARBA" id="ARBA00022980"/>
    </source>
</evidence>
<accession>A0A1X7KWC2</accession>
<evidence type="ECO:0000313" key="7">
    <source>
        <dbReference type="EMBL" id="SMG45541.1"/>
    </source>
</evidence>
<reference evidence="8" key="1">
    <citation type="submission" date="2017-04" db="EMBL/GenBank/DDBJ databases">
        <authorList>
            <person name="Varghese N."/>
            <person name="Submissions S."/>
        </authorList>
    </citation>
    <scope>NUCLEOTIDE SEQUENCE [LARGE SCALE GENOMIC DNA]</scope>
    <source>
        <strain evidence="8">DSM 4125</strain>
    </source>
</reference>
<dbReference type="GO" id="GO:0022625">
    <property type="term" value="C:cytosolic large ribosomal subunit"/>
    <property type="evidence" value="ECO:0007669"/>
    <property type="project" value="TreeGrafter"/>
</dbReference>
<dbReference type="InterPro" id="IPR016082">
    <property type="entry name" value="Ribosomal_uL30_ferredoxin-like"/>
</dbReference>
<keyword evidence="4 5" id="KW-0687">Ribonucleoprotein</keyword>
<feature type="domain" description="Large ribosomal subunit protein uL30-like ferredoxin-like fold" evidence="6">
    <location>
        <begin position="5"/>
        <end position="55"/>
    </location>
</feature>
<dbReference type="GO" id="GO:0006412">
    <property type="term" value="P:translation"/>
    <property type="evidence" value="ECO:0007669"/>
    <property type="project" value="UniProtKB-UniRule"/>
</dbReference>
<dbReference type="EMBL" id="FXAW01000007">
    <property type="protein sequence ID" value="SMG45541.1"/>
    <property type="molecule type" value="Genomic_DNA"/>
</dbReference>
<comment type="similarity">
    <text evidence="1 5">Belongs to the universal ribosomal protein uL30 family.</text>
</comment>
<dbReference type="RefSeq" id="WP_085518294.1">
    <property type="nucleotide sequence ID" value="NZ_FXAW01000007.1"/>
</dbReference>
<evidence type="ECO:0000256" key="4">
    <source>
        <dbReference type="ARBA" id="ARBA00023274"/>
    </source>
</evidence>
<dbReference type="GO" id="GO:0003735">
    <property type="term" value="F:structural constituent of ribosome"/>
    <property type="evidence" value="ECO:0007669"/>
    <property type="project" value="InterPro"/>
</dbReference>
<evidence type="ECO:0000256" key="5">
    <source>
        <dbReference type="HAMAP-Rule" id="MF_01371"/>
    </source>
</evidence>
<evidence type="ECO:0000313" key="8">
    <source>
        <dbReference type="Proteomes" id="UP000193804"/>
    </source>
</evidence>
<dbReference type="PIRSF" id="PIRSF002211">
    <property type="entry name" value="Ribosomal_L30_bac-type"/>
    <property type="match status" value="1"/>
</dbReference>
<evidence type="ECO:0000256" key="1">
    <source>
        <dbReference type="ARBA" id="ARBA00007594"/>
    </source>
</evidence>
<dbReference type="InterPro" id="IPR036919">
    <property type="entry name" value="Ribo_uL30_ferredoxin-like_sf"/>
</dbReference>
<evidence type="ECO:0000259" key="6">
    <source>
        <dbReference type="Pfam" id="PF00327"/>
    </source>
</evidence>
<name>A0A1X7KWC2_9BACT</name>
<dbReference type="Proteomes" id="UP000193804">
    <property type="component" value="Unassembled WGS sequence"/>
</dbReference>
<evidence type="ECO:0000256" key="2">
    <source>
        <dbReference type="ARBA" id="ARBA00011838"/>
    </source>
</evidence>
<dbReference type="STRING" id="1028.SAMN05661096_03146"/>
<dbReference type="PANTHER" id="PTHR15892:SF2">
    <property type="entry name" value="LARGE RIBOSOMAL SUBUNIT PROTEIN UL30M"/>
    <property type="match status" value="1"/>
</dbReference>
<protein>
    <recommendedName>
        <fullName evidence="5">Large ribosomal subunit protein uL30</fullName>
    </recommendedName>
</protein>
<gene>
    <name evidence="5" type="primary">rpmD</name>
    <name evidence="7" type="ORF">SAMN05661096_03146</name>
</gene>
<proteinExistence type="inferred from homology"/>
<dbReference type="HAMAP" id="MF_01371_B">
    <property type="entry name" value="Ribosomal_uL30_B"/>
    <property type="match status" value="1"/>
</dbReference>
<organism evidence="7 8">
    <name type="scientific">Marivirga sericea</name>
    <dbReference type="NCBI Taxonomy" id="1028"/>
    <lineage>
        <taxon>Bacteria</taxon>
        <taxon>Pseudomonadati</taxon>
        <taxon>Bacteroidota</taxon>
        <taxon>Cytophagia</taxon>
        <taxon>Cytophagales</taxon>
        <taxon>Marivirgaceae</taxon>
        <taxon>Marivirga</taxon>
    </lineage>
</organism>
<sequence>MAKKIKVTQTRSVIGRPKNQKLTIEALGLGRINKTVTKDSTPQIEGMLRKVAHLVNITEG</sequence>
<dbReference type="FunFam" id="3.30.1390.20:FF:000001">
    <property type="entry name" value="50S ribosomal protein L30"/>
    <property type="match status" value="1"/>
</dbReference>
<dbReference type="AlphaFoldDB" id="A0A1X7KWC2"/>
<dbReference type="CDD" id="cd01658">
    <property type="entry name" value="Ribosomal_L30"/>
    <property type="match status" value="1"/>
</dbReference>
<dbReference type="PANTHER" id="PTHR15892">
    <property type="entry name" value="MITOCHONDRIAL RIBOSOMAL PROTEIN L30"/>
    <property type="match status" value="1"/>
</dbReference>
<dbReference type="NCBIfam" id="TIGR01308">
    <property type="entry name" value="rpmD_bact"/>
    <property type="match status" value="1"/>
</dbReference>